<dbReference type="Gene3D" id="2.160.20.80">
    <property type="entry name" value="E3 ubiquitin-protein ligase SopA"/>
    <property type="match status" value="1"/>
</dbReference>
<reference evidence="1 2" key="1">
    <citation type="submission" date="2016-03" db="EMBL/GenBank/DDBJ databases">
        <title>Chemosynthetic sulphur-oxidizing symbionts of marine invertebrate animals are capable of nitrogen fixation.</title>
        <authorList>
            <person name="Petersen J.M."/>
            <person name="Kemper A."/>
            <person name="Gruber-Vodicka H."/>
            <person name="Cardini U."/>
            <person name="Geest Mvander."/>
            <person name="Kleiner M."/>
            <person name="Bulgheresi S."/>
            <person name="Fussmann M."/>
            <person name="Herbold C."/>
            <person name="Seah B.K.B."/>
            <person name="Antony C.Paul."/>
            <person name="Liu D."/>
            <person name="Belitz A."/>
            <person name="Weber M."/>
        </authorList>
    </citation>
    <scope>NUCLEOTIDE SEQUENCE [LARGE SCALE GENOMIC DNA]</scope>
    <source>
        <strain evidence="1">G_D</strain>
    </source>
</reference>
<evidence type="ECO:0000313" key="1">
    <source>
        <dbReference type="EMBL" id="ODB97058.1"/>
    </source>
</evidence>
<evidence type="ECO:0000313" key="2">
    <source>
        <dbReference type="Proteomes" id="UP000094849"/>
    </source>
</evidence>
<accession>A0A1E2UQL8</accession>
<dbReference type="AlphaFoldDB" id="A0A1E2UQL8"/>
<dbReference type="InterPro" id="IPR001646">
    <property type="entry name" value="5peptide_repeat"/>
</dbReference>
<dbReference type="Pfam" id="PF00805">
    <property type="entry name" value="Pentapeptide"/>
    <property type="match status" value="1"/>
</dbReference>
<organism evidence="1 2">
    <name type="scientific">Candidatus Thiodiazotropha endoloripes</name>
    <dbReference type="NCBI Taxonomy" id="1818881"/>
    <lineage>
        <taxon>Bacteria</taxon>
        <taxon>Pseudomonadati</taxon>
        <taxon>Pseudomonadota</taxon>
        <taxon>Gammaproteobacteria</taxon>
        <taxon>Chromatiales</taxon>
        <taxon>Sedimenticolaceae</taxon>
        <taxon>Candidatus Thiodiazotropha</taxon>
    </lineage>
</organism>
<dbReference type="SUPFAM" id="SSF141571">
    <property type="entry name" value="Pentapeptide repeat-like"/>
    <property type="match status" value="1"/>
</dbReference>
<dbReference type="STRING" id="1818881.A3196_09930"/>
<gene>
    <name evidence="1" type="ORF">A3196_09930</name>
</gene>
<dbReference type="Proteomes" id="UP000094849">
    <property type="component" value="Unassembled WGS sequence"/>
</dbReference>
<dbReference type="OrthoDB" id="7061297at2"/>
<protein>
    <recommendedName>
        <fullName evidence="3">Pentapeptide repeat-containing protein</fullName>
    </recommendedName>
</protein>
<comment type="caution">
    <text evidence="1">The sequence shown here is derived from an EMBL/GenBank/DDBJ whole genome shotgun (WGS) entry which is preliminary data.</text>
</comment>
<sequence>MAHRELSQDPMYQLLKHGQIEEFNERRAAGEECSLESADLRGVDLRTLDARGLNMADAYLRHADLRGVDLRQTILEGASINSAKISGTYFPASISAAEITLSLVHGTRIRVRG</sequence>
<proteinExistence type="predicted"/>
<name>A0A1E2UQL8_9GAMM</name>
<dbReference type="InterPro" id="IPR016933">
    <property type="entry name" value="UCP029688_pentapep"/>
</dbReference>
<keyword evidence="2" id="KW-1185">Reference proteome</keyword>
<evidence type="ECO:0008006" key="3">
    <source>
        <dbReference type="Google" id="ProtNLM"/>
    </source>
</evidence>
<dbReference type="PIRSF" id="PIRSF029688">
    <property type="entry name" value="UCP29688_pentapep"/>
    <property type="match status" value="1"/>
</dbReference>
<dbReference type="EMBL" id="LVJZ01000003">
    <property type="protein sequence ID" value="ODB97058.1"/>
    <property type="molecule type" value="Genomic_DNA"/>
</dbReference>
<dbReference type="RefSeq" id="WP_069004785.1">
    <property type="nucleotide sequence ID" value="NZ_LVJW01000003.1"/>
</dbReference>